<evidence type="ECO:0000256" key="7">
    <source>
        <dbReference type="ARBA" id="ARBA00022840"/>
    </source>
</evidence>
<keyword evidence="12" id="KW-1185">Reference proteome</keyword>
<comment type="caution">
    <text evidence="11">The sequence shown here is derived from an EMBL/GenBank/DDBJ whole genome shotgun (WGS) entry which is preliminary data.</text>
</comment>
<dbReference type="InterPro" id="IPR014746">
    <property type="entry name" value="Gln_synth/guanido_kin_cat_dom"/>
</dbReference>
<dbReference type="InterPro" id="IPR011556">
    <property type="entry name" value="Glut_cys_lig_pln_type"/>
</dbReference>
<keyword evidence="6 10" id="KW-0547">Nucleotide-binding</keyword>
<dbReference type="OrthoDB" id="9780152at2"/>
<comment type="subunit">
    <text evidence="3">Homodimer or monomer when oxidized or reduced, respectively.</text>
</comment>
<evidence type="ECO:0000256" key="3">
    <source>
        <dbReference type="ARBA" id="ARBA00011153"/>
    </source>
</evidence>
<dbReference type="PIRSF" id="PIRSF017901">
    <property type="entry name" value="GCL"/>
    <property type="match status" value="1"/>
</dbReference>
<keyword evidence="5" id="KW-0317">Glutathione biosynthesis</keyword>
<gene>
    <name evidence="11" type="ORF">CCS01_23025</name>
</gene>
<comment type="catalytic activity">
    <reaction evidence="10">
        <text>L-cysteine + L-glutamate + ATP = gamma-L-glutamyl-L-cysteine + ADP + phosphate + H(+)</text>
        <dbReference type="Rhea" id="RHEA:13285"/>
        <dbReference type="ChEBI" id="CHEBI:15378"/>
        <dbReference type="ChEBI" id="CHEBI:29985"/>
        <dbReference type="ChEBI" id="CHEBI:30616"/>
        <dbReference type="ChEBI" id="CHEBI:35235"/>
        <dbReference type="ChEBI" id="CHEBI:43474"/>
        <dbReference type="ChEBI" id="CHEBI:58173"/>
        <dbReference type="ChEBI" id="CHEBI:456216"/>
        <dbReference type="EC" id="6.3.2.2"/>
    </reaction>
</comment>
<keyword evidence="7 10" id="KW-0067">ATP-binding</keyword>
<keyword evidence="9" id="KW-1015">Disulfide bond</keyword>
<evidence type="ECO:0000313" key="11">
    <source>
        <dbReference type="EMBL" id="PPQ28857.1"/>
    </source>
</evidence>
<dbReference type="Proteomes" id="UP000239724">
    <property type="component" value="Unassembled WGS sequence"/>
</dbReference>
<dbReference type="AlphaFoldDB" id="A0A2S6N2M0"/>
<comment type="similarity">
    <text evidence="10">Belongs to the glutamate--cysteine ligase type 2 family. EgtA subfamily.</text>
</comment>
<evidence type="ECO:0000313" key="12">
    <source>
        <dbReference type="Proteomes" id="UP000239724"/>
    </source>
</evidence>
<dbReference type="GO" id="GO:0006750">
    <property type="term" value="P:glutathione biosynthetic process"/>
    <property type="evidence" value="ECO:0007669"/>
    <property type="project" value="UniProtKB-UniRule"/>
</dbReference>
<dbReference type="InterPro" id="IPR035434">
    <property type="entry name" value="GCL_bact_plant"/>
</dbReference>
<comment type="pathway">
    <text evidence="1">Sulfur metabolism; glutathione biosynthesis; glutathione from L-cysteine and L-glutamate: step 1/2.</text>
</comment>
<organism evidence="11 12">
    <name type="scientific">Rhodopila globiformis</name>
    <name type="common">Rhodopseudomonas globiformis</name>
    <dbReference type="NCBI Taxonomy" id="1071"/>
    <lineage>
        <taxon>Bacteria</taxon>
        <taxon>Pseudomonadati</taxon>
        <taxon>Pseudomonadota</taxon>
        <taxon>Alphaproteobacteria</taxon>
        <taxon>Acetobacterales</taxon>
        <taxon>Acetobacteraceae</taxon>
        <taxon>Rhodopila</taxon>
    </lineage>
</organism>
<keyword evidence="8" id="KW-0809">Transit peptide</keyword>
<dbReference type="InterPro" id="IPR006336">
    <property type="entry name" value="GCS2"/>
</dbReference>
<dbReference type="Pfam" id="PF04107">
    <property type="entry name" value="GCS2"/>
    <property type="match status" value="1"/>
</dbReference>
<evidence type="ECO:0000256" key="10">
    <source>
        <dbReference type="PIRNR" id="PIRNR017901"/>
    </source>
</evidence>
<comment type="function">
    <text evidence="10">Catalyzes the synthesis of gamma-glutamylcysteine (gamma-GC).</text>
</comment>
<reference evidence="11 12" key="1">
    <citation type="journal article" date="2018" name="Arch. Microbiol.">
        <title>New insights into the metabolic potential of the phototrophic purple bacterium Rhodopila globiformis DSM 161(T) from its draft genome sequence and evidence for a vanadium-dependent nitrogenase.</title>
        <authorList>
            <person name="Imhoff J.F."/>
            <person name="Rahn T."/>
            <person name="Kunzel S."/>
            <person name="Neulinger S.C."/>
        </authorList>
    </citation>
    <scope>NUCLEOTIDE SEQUENCE [LARGE SCALE GENOMIC DNA]</scope>
    <source>
        <strain evidence="11 12">DSM 161</strain>
    </source>
</reference>
<dbReference type="EC" id="6.3.2.2" evidence="10"/>
<dbReference type="PANTHER" id="PTHR34378:SF1">
    <property type="entry name" value="GLUTAMATE--CYSTEINE LIGASE, CHLOROPLASTIC"/>
    <property type="match status" value="1"/>
</dbReference>
<dbReference type="Gene3D" id="3.30.590.20">
    <property type="match status" value="1"/>
</dbReference>
<sequence>MSNPGDADHTPLTSVRQMAAYLADGCKPPGEFRIGTEHEKFGFRHADLAPPPYRPADGQPGNIHDLLLGLAACDGTLILDGDNPIGVKQGADSISLEPAGQLELSGAPLRTLHETQQELEAHFDQVRSVCRDLDTGFAPLGFHPLAKREAMPWMPKGRYAIMKRYMPLVGSLGLDMMTRTCTVQVNLDFASEADMRRKLRVSLLLQPLATALFANSPFTEGRPNGFLSYRAHVWTDTDVQRSGIPKVMFEDGFGFERYASWVIEHVPMYFVYRDGGYIDVAGKSFAAFMAGRVPELAGETATLGDFADHVTTAFTDVRLKRFLEMRGADAGRADMMLAQSALWVGLLYDDAALAAAESLLRGAGWEDAVAARAAVPRQGLATPWRGGTLRDIVRDVVAIAQDGLRARGLQDAAGNDERIFLAPLQAIAEGAPTQAEHWLAQYHGPWRGDASRIFAEAAI</sequence>
<evidence type="ECO:0000256" key="5">
    <source>
        <dbReference type="ARBA" id="ARBA00022684"/>
    </source>
</evidence>
<keyword evidence="4 10" id="KW-0436">Ligase</keyword>
<accession>A0A2S6N2M0</accession>
<comment type="similarity">
    <text evidence="2">Belongs to the carboxylate-amine ligase family. Glutamate--cysteine ligase type 2 subfamily.</text>
</comment>
<dbReference type="GO" id="GO:0005524">
    <property type="term" value="F:ATP binding"/>
    <property type="evidence" value="ECO:0007669"/>
    <property type="project" value="UniProtKB-UniRule"/>
</dbReference>
<evidence type="ECO:0000256" key="6">
    <source>
        <dbReference type="ARBA" id="ARBA00022741"/>
    </source>
</evidence>
<evidence type="ECO:0000256" key="9">
    <source>
        <dbReference type="ARBA" id="ARBA00023157"/>
    </source>
</evidence>
<evidence type="ECO:0000256" key="4">
    <source>
        <dbReference type="ARBA" id="ARBA00022598"/>
    </source>
</evidence>
<evidence type="ECO:0000256" key="8">
    <source>
        <dbReference type="ARBA" id="ARBA00022946"/>
    </source>
</evidence>
<dbReference type="SUPFAM" id="SSF55931">
    <property type="entry name" value="Glutamine synthetase/guanido kinase"/>
    <property type="match status" value="1"/>
</dbReference>
<proteinExistence type="inferred from homology"/>
<dbReference type="PANTHER" id="PTHR34378">
    <property type="entry name" value="GLUTAMATE--CYSTEINE LIGASE, CHLOROPLASTIC"/>
    <property type="match status" value="1"/>
</dbReference>
<dbReference type="RefSeq" id="WP_104521165.1">
    <property type="nucleotide sequence ID" value="NZ_NHRY01000236.1"/>
</dbReference>
<name>A0A2S6N2M0_RHOGL</name>
<protein>
    <recommendedName>
        <fullName evidence="10">Glutamate--cysteine ligase</fullName>
        <ecNumber evidence="10">6.3.2.2</ecNumber>
    </recommendedName>
</protein>
<dbReference type="EMBL" id="NHRY01000236">
    <property type="protein sequence ID" value="PPQ28857.1"/>
    <property type="molecule type" value="Genomic_DNA"/>
</dbReference>
<dbReference type="NCBIfam" id="TIGR01436">
    <property type="entry name" value="glu_cys_lig_pln"/>
    <property type="match status" value="1"/>
</dbReference>
<dbReference type="GO" id="GO:0004357">
    <property type="term" value="F:glutamate-cysteine ligase activity"/>
    <property type="evidence" value="ECO:0007669"/>
    <property type="project" value="UniProtKB-UniRule"/>
</dbReference>
<evidence type="ECO:0000256" key="2">
    <source>
        <dbReference type="ARBA" id="ARBA00010253"/>
    </source>
</evidence>
<evidence type="ECO:0000256" key="1">
    <source>
        <dbReference type="ARBA" id="ARBA00005006"/>
    </source>
</evidence>